<evidence type="ECO:0000256" key="3">
    <source>
        <dbReference type="ARBA" id="ARBA00023163"/>
    </source>
</evidence>
<dbReference type="SUPFAM" id="SSF51206">
    <property type="entry name" value="cAMP-binding domain-like"/>
    <property type="match status" value="1"/>
</dbReference>
<comment type="caution">
    <text evidence="6">The sequence shown here is derived from an EMBL/GenBank/DDBJ whole genome shotgun (WGS) entry which is preliminary data.</text>
</comment>
<name>A0ABS5W0P3_9SPHN</name>
<dbReference type="PROSITE" id="PS50042">
    <property type="entry name" value="CNMP_BINDING_3"/>
    <property type="match status" value="1"/>
</dbReference>
<dbReference type="InterPro" id="IPR036390">
    <property type="entry name" value="WH_DNA-bd_sf"/>
</dbReference>
<accession>A0ABS5W0P3</accession>
<dbReference type="Proteomes" id="UP000811255">
    <property type="component" value="Unassembled WGS sequence"/>
</dbReference>
<feature type="domain" description="HTH crp-type" evidence="5">
    <location>
        <begin position="149"/>
        <end position="223"/>
    </location>
</feature>
<keyword evidence="2" id="KW-0238">DNA-binding</keyword>
<dbReference type="RefSeq" id="WP_214534047.1">
    <property type="nucleotide sequence ID" value="NZ_JAHFVK010000001.1"/>
</dbReference>
<dbReference type="InterPro" id="IPR000595">
    <property type="entry name" value="cNMP-bd_dom"/>
</dbReference>
<dbReference type="Pfam" id="PF13545">
    <property type="entry name" value="HTH_Crp_2"/>
    <property type="match status" value="1"/>
</dbReference>
<evidence type="ECO:0000259" key="5">
    <source>
        <dbReference type="PROSITE" id="PS51063"/>
    </source>
</evidence>
<dbReference type="SUPFAM" id="SSF46785">
    <property type="entry name" value="Winged helix' DNA-binding domain"/>
    <property type="match status" value="1"/>
</dbReference>
<dbReference type="PROSITE" id="PS51063">
    <property type="entry name" value="HTH_CRP_2"/>
    <property type="match status" value="1"/>
</dbReference>
<evidence type="ECO:0000256" key="2">
    <source>
        <dbReference type="ARBA" id="ARBA00023125"/>
    </source>
</evidence>
<feature type="domain" description="Cyclic nucleotide-binding" evidence="4">
    <location>
        <begin position="21"/>
        <end position="91"/>
    </location>
</feature>
<dbReference type="InterPro" id="IPR018490">
    <property type="entry name" value="cNMP-bd_dom_sf"/>
</dbReference>
<reference evidence="6 7" key="1">
    <citation type="submission" date="2021-05" db="EMBL/GenBank/DDBJ databases">
        <title>Croceibacterium sp. LX-88 genome sequence.</title>
        <authorList>
            <person name="Luo X."/>
        </authorList>
    </citation>
    <scope>NUCLEOTIDE SEQUENCE [LARGE SCALE GENOMIC DNA]</scope>
    <source>
        <strain evidence="6 7">LX-88</strain>
    </source>
</reference>
<evidence type="ECO:0000256" key="1">
    <source>
        <dbReference type="ARBA" id="ARBA00023015"/>
    </source>
</evidence>
<dbReference type="InterPro" id="IPR014710">
    <property type="entry name" value="RmlC-like_jellyroll"/>
</dbReference>
<dbReference type="Pfam" id="PF00027">
    <property type="entry name" value="cNMP_binding"/>
    <property type="match status" value="1"/>
</dbReference>
<dbReference type="Gene3D" id="2.60.120.10">
    <property type="entry name" value="Jelly Rolls"/>
    <property type="match status" value="1"/>
</dbReference>
<dbReference type="InterPro" id="IPR012318">
    <property type="entry name" value="HTH_CRP"/>
</dbReference>
<dbReference type="CDD" id="cd00038">
    <property type="entry name" value="CAP_ED"/>
    <property type="match status" value="1"/>
</dbReference>
<sequence>MTVLLGTPQNGARAPVRRLDALWRLDDQAAAALESSISTSILEPPGRELVKEGQKIAKAMLVVSGLAARYRLLADGRRQLISFVLPGDLFGICHHPEPLAVSGLMSLTSLGICAAPSADISETLQHAYRVSNALEEAYLLAQITRLGRMSARERLLDLVLEIEERLALAGLAQNGRFQLPVTQETLSDALGLTPVHLNRTIQVVRREDDLQWRAGWITIKDPALLARKVGRVPTRVTAAR</sequence>
<keyword evidence="1" id="KW-0805">Transcription regulation</keyword>
<organism evidence="6 7">
    <name type="scientific">Croceibacterium selenioxidans</name>
    <dbReference type="NCBI Taxonomy" id="2838833"/>
    <lineage>
        <taxon>Bacteria</taxon>
        <taxon>Pseudomonadati</taxon>
        <taxon>Pseudomonadota</taxon>
        <taxon>Alphaproteobacteria</taxon>
        <taxon>Sphingomonadales</taxon>
        <taxon>Erythrobacteraceae</taxon>
        <taxon>Croceibacterium</taxon>
    </lineage>
</organism>
<evidence type="ECO:0000313" key="7">
    <source>
        <dbReference type="Proteomes" id="UP000811255"/>
    </source>
</evidence>
<dbReference type="EMBL" id="JAHFVK010000001">
    <property type="protein sequence ID" value="MBT2132877.1"/>
    <property type="molecule type" value="Genomic_DNA"/>
</dbReference>
<evidence type="ECO:0000313" key="6">
    <source>
        <dbReference type="EMBL" id="MBT2132877.1"/>
    </source>
</evidence>
<keyword evidence="7" id="KW-1185">Reference proteome</keyword>
<keyword evidence="3" id="KW-0804">Transcription</keyword>
<dbReference type="Gene3D" id="1.10.10.10">
    <property type="entry name" value="Winged helix-like DNA-binding domain superfamily/Winged helix DNA-binding domain"/>
    <property type="match status" value="1"/>
</dbReference>
<protein>
    <submittedName>
        <fullName evidence="6">Crp/Fnr family transcriptional regulator</fullName>
    </submittedName>
</protein>
<evidence type="ECO:0000259" key="4">
    <source>
        <dbReference type="PROSITE" id="PS50042"/>
    </source>
</evidence>
<proteinExistence type="predicted"/>
<gene>
    <name evidence="6" type="ORF">KK137_00890</name>
</gene>
<dbReference type="InterPro" id="IPR036388">
    <property type="entry name" value="WH-like_DNA-bd_sf"/>
</dbReference>